<comment type="caution">
    <text evidence="6">The sequence shown here is derived from an EMBL/GenBank/DDBJ whole genome shotgun (WGS) entry which is preliminary data.</text>
</comment>
<dbReference type="PRINTS" id="PR00481">
    <property type="entry name" value="LAMNOPPTDASE"/>
</dbReference>
<dbReference type="InterPro" id="IPR043472">
    <property type="entry name" value="Macro_dom-like"/>
</dbReference>
<dbReference type="SUPFAM" id="SSF52949">
    <property type="entry name" value="Macro domain-like"/>
    <property type="match status" value="1"/>
</dbReference>
<gene>
    <name evidence="6" type="ORF">RIMI_LOCUS3149713</name>
</gene>
<dbReference type="EMBL" id="CAUEEQ010004625">
    <property type="protein sequence ID" value="CAJ0927849.1"/>
    <property type="molecule type" value="Genomic_DNA"/>
</dbReference>
<sequence>MLQPLRAALHSGVHRSCCCSRTFSLSAQSYNSGRKGLVLGVYDKNKEDEHLSLTRAADAFDNVVSGKLRHQLASSGPALKKGKTRDFPSVVTVGLGKQSAGVHQQELWNESKENIRAAVSAGCRHMQDLEMAHVDVDPCGDAQAAAEGAVLGLYEYDELKAKKKKKVSTKLYGRSRSWIEEQQMGAFLSVAKGSDEPPIFLEIHYTGSRDPNESPLVFVGKGVTFDSGGISLKPSSGMDAMRADMGGAATVCSAILTATTLKLPINLIGK</sequence>
<evidence type="ECO:0000313" key="6">
    <source>
        <dbReference type="EMBL" id="CAJ0927849.1"/>
    </source>
</evidence>
<dbReference type="SUPFAM" id="SSF53187">
    <property type="entry name" value="Zn-dependent exopeptidases"/>
    <property type="match status" value="1"/>
</dbReference>
<evidence type="ECO:0000256" key="1">
    <source>
        <dbReference type="ARBA" id="ARBA00009528"/>
    </source>
</evidence>
<reference evidence="6" key="1">
    <citation type="submission" date="2023-07" db="EMBL/GenBank/DDBJ databases">
        <authorList>
            <person name="Stuckert A."/>
        </authorList>
    </citation>
    <scope>NUCLEOTIDE SEQUENCE</scope>
</reference>
<proteinExistence type="inferred from homology"/>
<dbReference type="PANTHER" id="PTHR11963">
    <property type="entry name" value="LEUCINE AMINOPEPTIDASE-RELATED"/>
    <property type="match status" value="1"/>
</dbReference>
<comment type="similarity">
    <text evidence="1">Belongs to the peptidase M17 family.</text>
</comment>
<dbReference type="InterPro" id="IPR000819">
    <property type="entry name" value="Peptidase_M17_C"/>
</dbReference>
<evidence type="ECO:0000313" key="7">
    <source>
        <dbReference type="Proteomes" id="UP001176940"/>
    </source>
</evidence>
<feature type="domain" description="Cytosol aminopeptidase" evidence="5">
    <location>
        <begin position="163"/>
        <end position="269"/>
    </location>
</feature>
<dbReference type="Gene3D" id="3.40.220.10">
    <property type="entry name" value="Leucine Aminopeptidase, subunit E, domain 1"/>
    <property type="match status" value="1"/>
</dbReference>
<keyword evidence="2" id="KW-0031">Aminopeptidase</keyword>
<dbReference type="Proteomes" id="UP001176940">
    <property type="component" value="Unassembled WGS sequence"/>
</dbReference>
<dbReference type="Pfam" id="PF00883">
    <property type="entry name" value="Peptidase_M17"/>
    <property type="match status" value="1"/>
</dbReference>
<keyword evidence="4" id="KW-0378">Hydrolase</keyword>
<accession>A0ABN9L0M8</accession>
<evidence type="ECO:0000256" key="3">
    <source>
        <dbReference type="ARBA" id="ARBA00022670"/>
    </source>
</evidence>
<organism evidence="6 7">
    <name type="scientific">Ranitomeya imitator</name>
    <name type="common">mimic poison frog</name>
    <dbReference type="NCBI Taxonomy" id="111125"/>
    <lineage>
        <taxon>Eukaryota</taxon>
        <taxon>Metazoa</taxon>
        <taxon>Chordata</taxon>
        <taxon>Craniata</taxon>
        <taxon>Vertebrata</taxon>
        <taxon>Euteleostomi</taxon>
        <taxon>Amphibia</taxon>
        <taxon>Batrachia</taxon>
        <taxon>Anura</taxon>
        <taxon>Neobatrachia</taxon>
        <taxon>Hyloidea</taxon>
        <taxon>Dendrobatidae</taxon>
        <taxon>Dendrobatinae</taxon>
        <taxon>Ranitomeya</taxon>
    </lineage>
</organism>
<name>A0ABN9L0M8_9NEOB</name>
<evidence type="ECO:0000259" key="5">
    <source>
        <dbReference type="Pfam" id="PF00883"/>
    </source>
</evidence>
<evidence type="ECO:0000256" key="2">
    <source>
        <dbReference type="ARBA" id="ARBA00022438"/>
    </source>
</evidence>
<evidence type="ECO:0000256" key="4">
    <source>
        <dbReference type="ARBA" id="ARBA00022801"/>
    </source>
</evidence>
<dbReference type="PANTHER" id="PTHR11963:SF23">
    <property type="entry name" value="CYTOSOL AMINOPEPTIDASE"/>
    <property type="match status" value="1"/>
</dbReference>
<keyword evidence="7" id="KW-1185">Reference proteome</keyword>
<protein>
    <recommendedName>
        <fullName evidence="5">Cytosol aminopeptidase domain-containing protein</fullName>
    </recommendedName>
</protein>
<dbReference type="InterPro" id="IPR011356">
    <property type="entry name" value="Leucine_aapep/pepB"/>
</dbReference>
<keyword evidence="3" id="KW-0645">Protease</keyword>